<keyword evidence="2" id="KW-0812">Transmembrane</keyword>
<feature type="transmembrane region" description="Helical" evidence="2">
    <location>
        <begin position="20"/>
        <end position="42"/>
    </location>
</feature>
<protein>
    <submittedName>
        <fullName evidence="3">Uncharacterized protein</fullName>
    </submittedName>
</protein>
<organism evidence="3 4">
    <name type="scientific">Rubroshorea leprosula</name>
    <dbReference type="NCBI Taxonomy" id="152421"/>
    <lineage>
        <taxon>Eukaryota</taxon>
        <taxon>Viridiplantae</taxon>
        <taxon>Streptophyta</taxon>
        <taxon>Embryophyta</taxon>
        <taxon>Tracheophyta</taxon>
        <taxon>Spermatophyta</taxon>
        <taxon>Magnoliopsida</taxon>
        <taxon>eudicotyledons</taxon>
        <taxon>Gunneridae</taxon>
        <taxon>Pentapetalae</taxon>
        <taxon>rosids</taxon>
        <taxon>malvids</taxon>
        <taxon>Malvales</taxon>
        <taxon>Dipterocarpaceae</taxon>
        <taxon>Rubroshorea</taxon>
    </lineage>
</organism>
<evidence type="ECO:0000313" key="3">
    <source>
        <dbReference type="EMBL" id="GKV46049.1"/>
    </source>
</evidence>
<evidence type="ECO:0000313" key="4">
    <source>
        <dbReference type="Proteomes" id="UP001054252"/>
    </source>
</evidence>
<evidence type="ECO:0000256" key="2">
    <source>
        <dbReference type="SAM" id="Phobius"/>
    </source>
</evidence>
<sequence>MYSVSLLLDEMLYSWRGFSSVLQFALILLMLVVYILPMGCLIGHQVVCVVKEEAGKCCMYMFSEEEKGIFSEELEKFGKAIKELLVTLDEDLGFEMLQTGGLEGVTAMNSSGSQNLEMIQTGGLEGVSAMYSIMETPFERAEELKRKREEELDEARQGKRPATAYATPSRPPIGGFMAEARQNYGQSVAALATQGSLFSTNEGTQIQLREAAHGKEASTSSMAPPQVELRMFTGDELGLGSKTEVSVCDLVEVINQIIDYGFKFQLKDYEAFCEGPGIADMFKDSRDKEEQEFMEELKKLEEVLMSNARGTRFSHSPVNTFSFIGPRYLGSREVALKALKKLTSPNERGSAGRRVRKASALALLMMGYCEGELQSSTTWTTPLTAGAMNSTATEVSSLVLHDPSVSRAEPHHDPLGMQGGTVAAGSSGDPTTQSSPHNEKV</sequence>
<name>A0AAV5MA11_9ROSI</name>
<gene>
    <name evidence="3" type="ORF">SLEP1_g53062</name>
</gene>
<dbReference type="EMBL" id="BPVZ01000201">
    <property type="protein sequence ID" value="GKV46049.1"/>
    <property type="molecule type" value="Genomic_DNA"/>
</dbReference>
<comment type="caution">
    <text evidence="3">The sequence shown here is derived from an EMBL/GenBank/DDBJ whole genome shotgun (WGS) entry which is preliminary data.</text>
</comment>
<feature type="region of interest" description="Disordered" evidence="1">
    <location>
        <begin position="147"/>
        <end position="171"/>
    </location>
</feature>
<keyword evidence="2" id="KW-0472">Membrane</keyword>
<accession>A0AAV5MA11</accession>
<proteinExistence type="predicted"/>
<feature type="region of interest" description="Disordered" evidence="1">
    <location>
        <begin position="405"/>
        <end position="441"/>
    </location>
</feature>
<keyword evidence="2" id="KW-1133">Transmembrane helix</keyword>
<reference evidence="3 4" key="1">
    <citation type="journal article" date="2021" name="Commun. Biol.">
        <title>The genome of Shorea leprosula (Dipterocarpaceae) highlights the ecological relevance of drought in aseasonal tropical rainforests.</title>
        <authorList>
            <person name="Ng K.K.S."/>
            <person name="Kobayashi M.J."/>
            <person name="Fawcett J.A."/>
            <person name="Hatakeyama M."/>
            <person name="Paape T."/>
            <person name="Ng C.H."/>
            <person name="Ang C.C."/>
            <person name="Tnah L.H."/>
            <person name="Lee C.T."/>
            <person name="Nishiyama T."/>
            <person name="Sese J."/>
            <person name="O'Brien M.J."/>
            <person name="Copetti D."/>
            <person name="Mohd Noor M.I."/>
            <person name="Ong R.C."/>
            <person name="Putra M."/>
            <person name="Sireger I.Z."/>
            <person name="Indrioko S."/>
            <person name="Kosugi Y."/>
            <person name="Izuno A."/>
            <person name="Isagi Y."/>
            <person name="Lee S.L."/>
            <person name="Shimizu K.K."/>
        </authorList>
    </citation>
    <scope>NUCLEOTIDE SEQUENCE [LARGE SCALE GENOMIC DNA]</scope>
    <source>
        <strain evidence="3">214</strain>
    </source>
</reference>
<keyword evidence="4" id="KW-1185">Reference proteome</keyword>
<feature type="compositionally biased region" description="Basic and acidic residues" evidence="1">
    <location>
        <begin position="147"/>
        <end position="157"/>
    </location>
</feature>
<dbReference type="Proteomes" id="UP001054252">
    <property type="component" value="Unassembled WGS sequence"/>
</dbReference>
<dbReference type="AlphaFoldDB" id="A0AAV5MA11"/>
<feature type="compositionally biased region" description="Polar residues" evidence="1">
    <location>
        <begin position="428"/>
        <end position="441"/>
    </location>
</feature>
<evidence type="ECO:0000256" key="1">
    <source>
        <dbReference type="SAM" id="MobiDB-lite"/>
    </source>
</evidence>